<dbReference type="EMBL" id="BAAFRS010000257">
    <property type="protein sequence ID" value="GAB1225644.1"/>
    <property type="molecule type" value="Genomic_DNA"/>
</dbReference>
<keyword evidence="2" id="KW-1185">Reference proteome</keyword>
<gene>
    <name evidence="1" type="ORF">ENUP19_0257G0078</name>
</gene>
<organism evidence="1 2">
    <name type="scientific">Entamoeba nuttalli</name>
    <dbReference type="NCBI Taxonomy" id="412467"/>
    <lineage>
        <taxon>Eukaryota</taxon>
        <taxon>Amoebozoa</taxon>
        <taxon>Evosea</taxon>
        <taxon>Archamoebae</taxon>
        <taxon>Mastigamoebida</taxon>
        <taxon>Entamoebidae</taxon>
        <taxon>Entamoeba</taxon>
    </lineage>
</organism>
<comment type="caution">
    <text evidence="1">The sequence shown here is derived from an EMBL/GenBank/DDBJ whole genome shotgun (WGS) entry which is preliminary data.</text>
</comment>
<evidence type="ECO:0000313" key="2">
    <source>
        <dbReference type="Proteomes" id="UP001628156"/>
    </source>
</evidence>
<dbReference type="Proteomes" id="UP001628156">
    <property type="component" value="Unassembled WGS sequence"/>
</dbReference>
<accession>A0ABQ0DS18</accession>
<evidence type="ECO:0008006" key="3">
    <source>
        <dbReference type="Google" id="ProtNLM"/>
    </source>
</evidence>
<sequence length="578" mass="66777">MKQLEKVYLSIVLNYLKHFSVIVKFILINKKCWDACQMMKINPMAIDKMGQHSYMYILEPASQLRNELEILNRIDTIKITADLFLVFLKQLKEKSQDFVIQNRFYSYNFKFLEGFEKRILNIHLYIDELHHFEGNFKGFTRLQQLTIESNNVSLNLLHILPESQQFMKLLHIIGSFDQQFVNHISEYRIQRVIIESSRSFIESLPLSKSISNVLFISNDWKDSDVNHLTIHQNKEGWLKWNINESNHCLFNQLYYPSKLIIHGQGSISANYDINDDSENIVSGIDFSSYNQLCSLSLQTNSVPITLPTSLTYLELNSPSENPVINCPILSSFSLVNTQNPITLSFSTCLTSIKLTHSQCIIEEPLLQIKEIELFSSILYNDFVKMTSLTKMVLVECSIIFTQLPDSLLDLSLISCKSRKSIPSTFLPSHLSSIKIHSCDFLFPINLPQSLQSLDLFIENEVTECIDLMPLKLSSLYVRGTLINVVIPTTLQKLYLYGIKENLNMDLSHFSNLKCFAYENGKEIDSFVLPSHLHLLKIQPVIPHLQINQVDYIQCISFENEQPHFKNFHTDFLGEICSI</sequence>
<protein>
    <recommendedName>
        <fullName evidence="3">Leucine-rich repeat containing protein</fullName>
    </recommendedName>
</protein>
<evidence type="ECO:0000313" key="1">
    <source>
        <dbReference type="EMBL" id="GAB1225644.1"/>
    </source>
</evidence>
<proteinExistence type="predicted"/>
<reference evidence="1 2" key="1">
    <citation type="journal article" date="2019" name="PLoS Negl. Trop. Dis.">
        <title>Whole genome sequencing of Entamoeba nuttalli reveals mammalian host-related molecular signatures and a novel octapeptide-repeat surface protein.</title>
        <authorList>
            <person name="Tanaka M."/>
            <person name="Makiuchi T."/>
            <person name="Komiyama T."/>
            <person name="Shiina T."/>
            <person name="Osaki K."/>
            <person name="Tachibana H."/>
        </authorList>
    </citation>
    <scope>NUCLEOTIDE SEQUENCE [LARGE SCALE GENOMIC DNA]</scope>
    <source>
        <strain evidence="1 2">P19-061405</strain>
    </source>
</reference>
<name>A0ABQ0DS18_9EUKA</name>